<dbReference type="EMBL" id="JAFVMH010000003">
    <property type="protein sequence ID" value="MBO1325316.1"/>
    <property type="molecule type" value="Genomic_DNA"/>
</dbReference>
<dbReference type="Gene3D" id="1.10.530.10">
    <property type="match status" value="1"/>
</dbReference>
<sequence>MAAAVKIPITAIDRASMTLDKVNGRIASLQALIRNAGRSLSRFFNLTGVSSMRKGMGDLSRTTLDTFRSVGRLVPEMGALTSAASVAGVYRLASAWAHVGTNLRTSSRSIGMDVGRHMALRNAAELSGGSADAMSGALSQLSALKWEIPNGYAPEAAAQFQALGISMEELKKSSPEQLFEHLAQKIRGIKNPAAQTIASMKIFEQNGQGLITIFQQSAQEFQNNIRLAQRYGVMNDKGADAAARMQNAQRQLTLAVEGFGYSVAEAVEPAITPVLQQMAEWIAANREWIAQDIAGYVRQLAGWLRNGGWEKIKRAVLGIGDSISEVVDKLGGWQSAAKDAVIALGVLWAAPVLAGVASLAGGLVGIGRAIGVIAASRSRLSTVLALFSAYQALKNANENGVSPQQQKQNRDWIMDLPGMKTLAAPYAWAYRTLYGQDPDDLITPQQDMQRGSTLMAGLRRDNTLGLNENAIRGVTAAGIAESHLYQSAKNPFSSARGAYQFIRSTRDQIMAEQGVDVWQADVDGQTKAALRYYQQHNPAQFSRFARASSPDAAMAMFTRDFLRPGDGEDGDLKRGGAFLRNYDQTSAPAAIMPASMPAQSDAEPGRMQLDVHVRTQGPPGTSVKTASASPNLKVASVTQHRAMDPANTAIGN</sequence>
<accession>A0A939KRK9</accession>
<keyword evidence="2" id="KW-1185">Reference proteome</keyword>
<comment type="caution">
    <text evidence="1">The sequence shown here is derived from an EMBL/GenBank/DDBJ whole genome shotgun (WGS) entry which is preliminary data.</text>
</comment>
<gene>
    <name evidence="1" type="ORF">J2D77_09170</name>
</gene>
<dbReference type="RefSeq" id="WP_207845952.1">
    <property type="nucleotide sequence ID" value="NZ_JAFVMH010000003.1"/>
</dbReference>
<evidence type="ECO:0000313" key="1">
    <source>
        <dbReference type="EMBL" id="MBO1325316.1"/>
    </source>
</evidence>
<dbReference type="Proteomes" id="UP000664073">
    <property type="component" value="Unassembled WGS sequence"/>
</dbReference>
<reference evidence="1" key="1">
    <citation type="submission" date="2021-03" db="EMBL/GenBank/DDBJ databases">
        <title>The complete genome sequence of Acetobacter sp. TBRC 12339.</title>
        <authorList>
            <person name="Charoenyingcharoen P."/>
            <person name="Yukphan P."/>
        </authorList>
    </citation>
    <scope>NUCLEOTIDE SEQUENCE</scope>
    <source>
        <strain evidence="1">TBRC 12339</strain>
    </source>
</reference>
<name>A0A939KRK9_9PROT</name>
<proteinExistence type="predicted"/>
<evidence type="ECO:0000313" key="2">
    <source>
        <dbReference type="Proteomes" id="UP000664073"/>
    </source>
</evidence>
<evidence type="ECO:0008006" key="3">
    <source>
        <dbReference type="Google" id="ProtNLM"/>
    </source>
</evidence>
<dbReference type="AlphaFoldDB" id="A0A939KRK9"/>
<protein>
    <recommendedName>
        <fullName evidence="3">Phage tail protein</fullName>
    </recommendedName>
</protein>
<organism evidence="1 2">
    <name type="scientific">Acetobacter garciniae</name>
    <dbReference type="NCBI Taxonomy" id="2817435"/>
    <lineage>
        <taxon>Bacteria</taxon>
        <taxon>Pseudomonadati</taxon>
        <taxon>Pseudomonadota</taxon>
        <taxon>Alphaproteobacteria</taxon>
        <taxon>Acetobacterales</taxon>
        <taxon>Acetobacteraceae</taxon>
        <taxon>Acetobacter</taxon>
    </lineage>
</organism>